<dbReference type="EMBL" id="RBQE01000320">
    <property type="protein sequence ID" value="RMP05015.1"/>
    <property type="molecule type" value="Genomic_DNA"/>
</dbReference>
<keyword evidence="2" id="KW-0472">Membrane</keyword>
<dbReference type="AlphaFoldDB" id="A0A3M4AFD4"/>
<proteinExistence type="predicted"/>
<evidence type="ECO:0000256" key="2">
    <source>
        <dbReference type="SAM" id="Phobius"/>
    </source>
</evidence>
<name>A0A3M4AFD4_9PSED</name>
<sequence length="551" mass="62821">MVTAMDCWSVLDLGHDADERSIKRQYARLLKTTRPDDDPVAFQALRDAYEQALNWARNRVEDDDEGSDVWAVAGQPPESLPLDEPALVVRPDHRQVHPAFDMAEPPARPAVELSWYEQASQTTPENLHSQRQIAQDQGCDELFQQHLARRCLLDPEDNQALIKAAVEQLHWLTPWQKVQLRTHQAHRLTQALLDSSLESFHAMLENNEERAFLDALKALRQQPWLTSFDRQEQLEQWTMTLLLNNHDWSPALFERLSSLFAWDQKHDVYAGPLSLWMNLVQRCEKKAFVAHQQKLLEASQDSPEAMAARLLLQPPPLDERLRLARHGNQELWQACEKLASDLTHRFPDAMQEFPDADVQSWRKLPEQVSSNLNLRAYFFGVLTIFTTASLDPSGSNVTWYEIAGLALTAPVFLLPVIHIFMSFWRPFAERIKPVDMRWSARLLPDYLSWPGYQALALRHGIPIVTLGYVCVQKGPVLAALYGAVLLLWIVLSPYRISGFQDAISVRTGGWDSVKAFCVRNTFKAIMIVLGLMLAFVVGVIVFGPARGHYLA</sequence>
<accession>A0A3M4AFD4</accession>
<keyword evidence="2" id="KW-1133">Transmembrane helix</keyword>
<keyword evidence="2" id="KW-0812">Transmembrane</keyword>
<reference evidence="4 5" key="1">
    <citation type="submission" date="2018-08" db="EMBL/GenBank/DDBJ databases">
        <title>Recombination of ecologically and evolutionarily significant loci maintains genetic cohesion in the Pseudomonas syringae species complex.</title>
        <authorList>
            <person name="Dillon M."/>
            <person name="Thakur S."/>
            <person name="Almeida R.N.D."/>
            <person name="Weir B.S."/>
            <person name="Guttman D.S."/>
        </authorList>
    </citation>
    <scope>NUCLEOTIDE SEQUENCE [LARGE SCALE GENOMIC DNA]</scope>
    <source>
        <strain evidence="4 5">ICMP 3706</strain>
    </source>
</reference>
<dbReference type="Gene3D" id="1.10.287.110">
    <property type="entry name" value="DnaJ domain"/>
    <property type="match status" value="1"/>
</dbReference>
<evidence type="ECO:0000259" key="3">
    <source>
        <dbReference type="PROSITE" id="PS50076"/>
    </source>
</evidence>
<evidence type="ECO:0000313" key="4">
    <source>
        <dbReference type="EMBL" id="RMP05015.1"/>
    </source>
</evidence>
<evidence type="ECO:0000313" key="5">
    <source>
        <dbReference type="Proteomes" id="UP000281604"/>
    </source>
</evidence>
<dbReference type="SUPFAM" id="SSF46565">
    <property type="entry name" value="Chaperone J-domain"/>
    <property type="match status" value="1"/>
</dbReference>
<dbReference type="InterPro" id="IPR036869">
    <property type="entry name" value="J_dom_sf"/>
</dbReference>
<dbReference type="InterPro" id="IPR001623">
    <property type="entry name" value="DnaJ_domain"/>
</dbReference>
<feature type="domain" description="J" evidence="3">
    <location>
        <begin position="6"/>
        <end position="66"/>
    </location>
</feature>
<gene>
    <name evidence="4" type="ORF">ALQ30_05517</name>
</gene>
<protein>
    <submittedName>
        <fullName evidence="4">DnaJ domain-containing protein</fullName>
    </submittedName>
</protein>
<feature type="transmembrane region" description="Helical" evidence="2">
    <location>
        <begin position="372"/>
        <end position="390"/>
    </location>
</feature>
<dbReference type="Proteomes" id="UP000281604">
    <property type="component" value="Unassembled WGS sequence"/>
</dbReference>
<organism evidence="4 5">
    <name type="scientific">Pseudomonas syringae pv. persicae</name>
    <dbReference type="NCBI Taxonomy" id="237306"/>
    <lineage>
        <taxon>Bacteria</taxon>
        <taxon>Pseudomonadati</taxon>
        <taxon>Pseudomonadota</taxon>
        <taxon>Gammaproteobacteria</taxon>
        <taxon>Pseudomonadales</taxon>
        <taxon>Pseudomonadaceae</taxon>
        <taxon>Pseudomonas</taxon>
    </lineage>
</organism>
<feature type="transmembrane region" description="Helical" evidence="2">
    <location>
        <begin position="524"/>
        <end position="545"/>
    </location>
</feature>
<feature type="transmembrane region" description="Helical" evidence="2">
    <location>
        <begin position="402"/>
        <end position="425"/>
    </location>
</feature>
<dbReference type="PROSITE" id="PS50076">
    <property type="entry name" value="DNAJ_2"/>
    <property type="match status" value="1"/>
</dbReference>
<keyword evidence="1" id="KW-0143">Chaperone</keyword>
<comment type="caution">
    <text evidence="4">The sequence shown here is derived from an EMBL/GenBank/DDBJ whole genome shotgun (WGS) entry which is preliminary data.</text>
</comment>
<feature type="transmembrane region" description="Helical" evidence="2">
    <location>
        <begin position="475"/>
        <end position="494"/>
    </location>
</feature>
<evidence type="ECO:0000256" key="1">
    <source>
        <dbReference type="ARBA" id="ARBA00023186"/>
    </source>
</evidence>